<dbReference type="Pfam" id="PF13971">
    <property type="entry name" value="Mei4"/>
    <property type="match status" value="1"/>
</dbReference>
<organism evidence="3 4">
    <name type="scientific">Eurystomus gularis</name>
    <dbReference type="NCBI Taxonomy" id="325343"/>
    <lineage>
        <taxon>Eukaryota</taxon>
        <taxon>Metazoa</taxon>
        <taxon>Chordata</taxon>
        <taxon>Craniata</taxon>
        <taxon>Vertebrata</taxon>
        <taxon>Euteleostomi</taxon>
        <taxon>Archelosauria</taxon>
        <taxon>Archosauria</taxon>
        <taxon>Dinosauria</taxon>
        <taxon>Saurischia</taxon>
        <taxon>Theropoda</taxon>
        <taxon>Coelurosauria</taxon>
        <taxon>Aves</taxon>
        <taxon>Neognathae</taxon>
        <taxon>Neoaves</taxon>
        <taxon>Telluraves</taxon>
        <taxon>Coraciimorphae</taxon>
        <taxon>Coraciiformes</taxon>
        <taxon>Coraciidae</taxon>
        <taxon>Eurystomus</taxon>
    </lineage>
</organism>
<gene>
    <name evidence="3" type="primary">Mei4</name>
    <name evidence="3" type="ORF">EURGUL_R12866</name>
</gene>
<dbReference type="GO" id="GO:0006310">
    <property type="term" value="P:DNA recombination"/>
    <property type="evidence" value="ECO:0007669"/>
    <property type="project" value="InterPro"/>
</dbReference>
<dbReference type="AlphaFoldDB" id="A0A7L4DI80"/>
<dbReference type="InterPro" id="IPR025888">
    <property type="entry name" value="MEI4"/>
</dbReference>
<comment type="caution">
    <text evidence="3">The sequence shown here is derived from an EMBL/GenBank/DDBJ whole genome shotgun (WGS) entry which is preliminary data.</text>
</comment>
<reference evidence="3 4" key="1">
    <citation type="submission" date="2019-09" db="EMBL/GenBank/DDBJ databases">
        <title>Bird 10,000 Genomes (B10K) Project - Family phase.</title>
        <authorList>
            <person name="Zhang G."/>
        </authorList>
    </citation>
    <scope>NUCLEOTIDE SEQUENCE [LARGE SCALE GENOMIC DNA]</scope>
    <source>
        <strain evidence="3">B10K-DU-002-51</strain>
        <tissue evidence="3">Muscle</tissue>
    </source>
</reference>
<dbReference type="OrthoDB" id="6351423at2759"/>
<feature type="non-terminal residue" evidence="3">
    <location>
        <position position="1"/>
    </location>
</feature>
<name>A0A7L4DI80_9AVES</name>
<feature type="non-terminal residue" evidence="3">
    <location>
        <position position="381"/>
    </location>
</feature>
<dbReference type="GO" id="GO:0007283">
    <property type="term" value="P:spermatogenesis"/>
    <property type="evidence" value="ECO:0007669"/>
    <property type="project" value="TreeGrafter"/>
</dbReference>
<dbReference type="PANTHER" id="PTHR28575">
    <property type="entry name" value="MEIOSIS-SPECIFIC PROTEIN MEI4"/>
    <property type="match status" value="1"/>
</dbReference>
<dbReference type="GO" id="GO:0007129">
    <property type="term" value="P:homologous chromosome pairing at meiosis"/>
    <property type="evidence" value="ECO:0007669"/>
    <property type="project" value="TreeGrafter"/>
</dbReference>
<evidence type="ECO:0000256" key="1">
    <source>
        <dbReference type="ARBA" id="ARBA00023254"/>
    </source>
</evidence>
<protein>
    <submittedName>
        <fullName evidence="3">MEI4 protein</fullName>
    </submittedName>
</protein>
<proteinExistence type="inferred from homology"/>
<keyword evidence="4" id="KW-1185">Reference proteome</keyword>
<dbReference type="EMBL" id="VZZY01015867">
    <property type="protein sequence ID" value="NXW61381.1"/>
    <property type="molecule type" value="Genomic_DNA"/>
</dbReference>
<evidence type="ECO:0000313" key="4">
    <source>
        <dbReference type="Proteomes" id="UP000541249"/>
    </source>
</evidence>
<evidence type="ECO:0000256" key="2">
    <source>
        <dbReference type="ARBA" id="ARBA00093453"/>
    </source>
</evidence>
<evidence type="ECO:0000313" key="3">
    <source>
        <dbReference type="EMBL" id="NXW61381.1"/>
    </source>
</evidence>
<dbReference type="GO" id="GO:0048477">
    <property type="term" value="P:oogenesis"/>
    <property type="evidence" value="ECO:0007669"/>
    <property type="project" value="TreeGrafter"/>
</dbReference>
<dbReference type="Proteomes" id="UP000541249">
    <property type="component" value="Unassembled WGS sequence"/>
</dbReference>
<dbReference type="GO" id="GO:0042138">
    <property type="term" value="P:meiotic DNA double-strand break formation"/>
    <property type="evidence" value="ECO:0007669"/>
    <property type="project" value="InterPro"/>
</dbReference>
<sequence length="381" mass="43483">YLKISKLALAFAIIRSKPPGKSCKEYTEHLAKTVSKQDFGWKSKVEALEAEVLRLRQELLLNKICPRFCLENNASAETPLDQECINPMSYSSQLEDSGCDVSNDYAFDSLGMDSDFYQSEHNVNTSKRVLERVLPLNLCSTSKEESLTAPVQFLQHLLEIKKLSEGGILQADFTELEKDSFTICNSVSRLLDGLTIFYNSPKFPVSNFLAEAVCVLVSLITDTKLSNHVLKKCFKKLEEFKKNLIQIILRNSSINRFQALHTVSHTLVLLGRNNILRNSLVSLLLSEVRQFAEQLLQAHQIQVMYDITQYENIFPLCMILEQLLQNQTEDSNVSSSDYDGEEKIKFLKNLDQIILYLSDEFPLFSLYLWRVSVLLNSAQIQ</sequence>
<comment type="similarity">
    <text evidence="2">Belongs to the MEI4L family.</text>
</comment>
<accession>A0A7L4DI80</accession>
<keyword evidence="1" id="KW-0469">Meiosis</keyword>
<dbReference type="GO" id="GO:0000800">
    <property type="term" value="C:lateral element"/>
    <property type="evidence" value="ECO:0007669"/>
    <property type="project" value="TreeGrafter"/>
</dbReference>
<dbReference type="PANTHER" id="PTHR28575:SF1">
    <property type="entry name" value="MEIOSIS-SPECIFIC PROTEIN MEI4"/>
    <property type="match status" value="1"/>
</dbReference>